<dbReference type="eggNOG" id="COG3683">
    <property type="taxonomic scope" value="Bacteria"/>
</dbReference>
<evidence type="ECO:0000313" key="2">
    <source>
        <dbReference type="EMBL" id="EDQ34503.1"/>
    </source>
</evidence>
<dbReference type="InterPro" id="IPR010412">
    <property type="entry name" value="DUF1007"/>
</dbReference>
<evidence type="ECO:0000256" key="1">
    <source>
        <dbReference type="SAM" id="SignalP"/>
    </source>
</evidence>
<organism evidence="2 3">
    <name type="scientific">Hoeflea phototrophica (strain DSM 17068 / NCIMB 14078 / DFL-43)</name>
    <dbReference type="NCBI Taxonomy" id="411684"/>
    <lineage>
        <taxon>Bacteria</taxon>
        <taxon>Pseudomonadati</taxon>
        <taxon>Pseudomonadota</taxon>
        <taxon>Alphaproteobacteria</taxon>
        <taxon>Hyphomicrobiales</taxon>
        <taxon>Rhizobiaceae</taxon>
        <taxon>Hoeflea</taxon>
    </lineage>
</organism>
<proteinExistence type="predicted"/>
<dbReference type="Proteomes" id="UP000004291">
    <property type="component" value="Chromosome"/>
</dbReference>
<feature type="signal peptide" evidence="1">
    <location>
        <begin position="1"/>
        <end position="26"/>
    </location>
</feature>
<dbReference type="EMBL" id="ABIA03000004">
    <property type="protein sequence ID" value="EDQ34503.1"/>
    <property type="molecule type" value="Genomic_DNA"/>
</dbReference>
<dbReference type="AlphaFoldDB" id="A9D1V1"/>
<keyword evidence="1" id="KW-0732">Signal</keyword>
<name>A9D1V1_HOEPD</name>
<comment type="caution">
    <text evidence="2">The sequence shown here is derived from an EMBL/GenBank/DDBJ whole genome shotgun (WGS) entry which is preliminary data.</text>
</comment>
<dbReference type="InterPro" id="IPR016537">
    <property type="entry name" value="UCP008159_ABC"/>
</dbReference>
<evidence type="ECO:0000313" key="3">
    <source>
        <dbReference type="Proteomes" id="UP000004291"/>
    </source>
</evidence>
<accession>A9D1V1</accession>
<reference evidence="2 3" key="2">
    <citation type="submission" date="2012-06" db="EMBL/GenBank/DDBJ databases">
        <authorList>
            <person name="Fiebig A."/>
        </authorList>
    </citation>
    <scope>NUCLEOTIDE SEQUENCE [LARGE SCALE GENOMIC DNA]</scope>
    <source>
        <strain evidence="2 3">DFL-43</strain>
    </source>
</reference>
<keyword evidence="3" id="KW-1185">Reference proteome</keyword>
<dbReference type="Pfam" id="PF06226">
    <property type="entry name" value="DUF1007"/>
    <property type="match status" value="1"/>
</dbReference>
<dbReference type="HOGENOM" id="CLU_088941_0_0_5"/>
<sequence length="219" mass="23990">MIHSLTRHMPALAALAALLIPGTAAAHPHIFAEARLEVETSANGQIAELRHVWRFDEVFSSSVMLDFDRNGNFELDREELASISEVVTDSLKDFDYYTSLTVNGGDMDIELPEAIKVAFQDGQLLMFFAVLPKQPLPMSGTIAIGVFDPTMYAALDFMTDDDMVVTGAGAKKCASQVVRPDPDEVIAQNQGSLTEAFFNEPTGNDLSKLFATRLELDCK</sequence>
<feature type="chain" id="PRO_5002734267" evidence="1">
    <location>
        <begin position="27"/>
        <end position="219"/>
    </location>
</feature>
<protein>
    <submittedName>
        <fullName evidence="2">ABC-type uncharacterized transport system, periplasmic component</fullName>
    </submittedName>
</protein>
<dbReference type="STRING" id="411684.HPDFL43_15937"/>
<dbReference type="PIRSF" id="PIRSF008159">
    <property type="entry name" value="UCP008159_ABC"/>
    <property type="match status" value="1"/>
</dbReference>
<gene>
    <name evidence="2" type="ORF">HPDFL43_15937</name>
</gene>
<reference evidence="2 3" key="1">
    <citation type="submission" date="2007-10" db="EMBL/GenBank/DDBJ databases">
        <authorList>
            <person name="Wagner-Dobler I."/>
            <person name="Ferriera S."/>
            <person name="Johnson J."/>
            <person name="Kravitz S."/>
            <person name="Beeson K."/>
            <person name="Sutton G."/>
            <person name="Rogers Y.-H."/>
            <person name="Friedman R."/>
            <person name="Frazier M."/>
            <person name="Venter J.C."/>
        </authorList>
    </citation>
    <scope>NUCLEOTIDE SEQUENCE [LARGE SCALE GENOMIC DNA]</scope>
    <source>
        <strain evidence="2 3">DFL-43</strain>
    </source>
</reference>